<feature type="compositionally biased region" description="Acidic residues" evidence="2">
    <location>
        <begin position="34"/>
        <end position="43"/>
    </location>
</feature>
<evidence type="ECO:0000313" key="5">
    <source>
        <dbReference type="Proteomes" id="UP000026962"/>
    </source>
</evidence>
<comment type="similarity">
    <text evidence="1">Belongs to the WAPL family.</text>
</comment>
<organism evidence="4">
    <name type="scientific">Oryza punctata</name>
    <name type="common">Red rice</name>
    <dbReference type="NCBI Taxonomy" id="4537"/>
    <lineage>
        <taxon>Eukaryota</taxon>
        <taxon>Viridiplantae</taxon>
        <taxon>Streptophyta</taxon>
        <taxon>Embryophyta</taxon>
        <taxon>Tracheophyta</taxon>
        <taxon>Spermatophyta</taxon>
        <taxon>Magnoliopsida</taxon>
        <taxon>Liliopsida</taxon>
        <taxon>Poales</taxon>
        <taxon>Poaceae</taxon>
        <taxon>BOP clade</taxon>
        <taxon>Oryzoideae</taxon>
        <taxon>Oryzeae</taxon>
        <taxon>Oryzinae</taxon>
        <taxon>Oryza</taxon>
    </lineage>
</organism>
<evidence type="ECO:0000256" key="1">
    <source>
        <dbReference type="ARBA" id="ARBA00006854"/>
    </source>
</evidence>
<dbReference type="InterPro" id="IPR011989">
    <property type="entry name" value="ARM-like"/>
</dbReference>
<dbReference type="PANTHER" id="PTHR22100">
    <property type="entry name" value="WINGS APART-LIKE PROTEIN HOMOLOG"/>
    <property type="match status" value="1"/>
</dbReference>
<evidence type="ECO:0000256" key="2">
    <source>
        <dbReference type="SAM" id="MobiDB-lite"/>
    </source>
</evidence>
<dbReference type="Gene3D" id="1.25.10.10">
    <property type="entry name" value="Leucine-rich Repeat Variant"/>
    <property type="match status" value="2"/>
</dbReference>
<feature type="compositionally biased region" description="Gly residues" evidence="2">
    <location>
        <begin position="15"/>
        <end position="27"/>
    </location>
</feature>
<feature type="compositionally biased region" description="Low complexity" evidence="2">
    <location>
        <begin position="48"/>
        <end position="64"/>
    </location>
</feature>
<feature type="region of interest" description="Disordered" evidence="2">
    <location>
        <begin position="533"/>
        <end position="639"/>
    </location>
</feature>
<dbReference type="Pfam" id="PF07814">
    <property type="entry name" value="WAPL"/>
    <property type="match status" value="1"/>
</dbReference>
<feature type="domain" description="Wings apart-like protein C-terminal" evidence="3">
    <location>
        <begin position="103"/>
        <end position="694"/>
    </location>
</feature>
<reference evidence="4" key="2">
    <citation type="submission" date="2018-05" db="EMBL/GenBank/DDBJ databases">
        <title>OpunRS2 (Oryza punctata Reference Sequence Version 2).</title>
        <authorList>
            <person name="Zhang J."/>
            <person name="Kudrna D."/>
            <person name="Lee S."/>
            <person name="Talag J."/>
            <person name="Welchert J."/>
            <person name="Wing R.A."/>
        </authorList>
    </citation>
    <scope>NUCLEOTIDE SEQUENCE [LARGE SCALE GENOMIC DNA]</scope>
</reference>
<reference evidence="4" key="1">
    <citation type="submission" date="2015-04" db="UniProtKB">
        <authorList>
            <consortium name="EnsemblPlants"/>
        </authorList>
    </citation>
    <scope>IDENTIFICATION</scope>
</reference>
<evidence type="ECO:0000313" key="4">
    <source>
        <dbReference type="EnsemblPlants" id="OPUNC10G13000.1"/>
    </source>
</evidence>
<accession>A0A0E0M989</accession>
<feature type="region of interest" description="Disordered" evidence="2">
    <location>
        <begin position="1"/>
        <end position="93"/>
    </location>
</feature>
<dbReference type="InterPro" id="IPR022771">
    <property type="entry name" value="WAPL_C"/>
</dbReference>
<dbReference type="HOGENOM" id="CLU_015006_0_0_1"/>
<dbReference type="eggNOG" id="KOG2152">
    <property type="taxonomic scope" value="Eukaryota"/>
</dbReference>
<dbReference type="AlphaFoldDB" id="A0A0E0M989"/>
<dbReference type="EnsemblPlants" id="OPUNC10G13000.1">
    <property type="protein sequence ID" value="OPUNC10G13000.1"/>
    <property type="gene ID" value="OPUNC10G13000"/>
</dbReference>
<sequence>MIVRTYGRRSRSFSDGGGGGGGGGGGFSSSQDAFEFDGEDDDLVLLGSSSQSSHPPAPSQESSSMWDFDEDPPQQQQPPTRQRRRGRGGDYAEPATVAAAATSLMEAEEYGEMMESVDEVNFALDGLRATAPRRVRRASFLALLGICASAPRRRVLRAQGLVQQIIDAILVLNIDDPPCTIGAAALLFVLASDVQENHLLDSESCVHFLLKLLNPPVNLVDSKAPSIGSKLLGISKVQMLNGSNKDSDCISEEILSKVEEILLSCQEIKSVDKDDKKTTRPELCPKWLALLTMEKACLSAVSVEETSDTVTRVGGSFKETLRQLGGLDSIFDVMVDCHSTLENLIKDTSTSALDLNEGTSLQSAALLLKCLKILENATFLSDDNKTHLLNMSRKLNPKRSSLSFVGVIISTIELLSALSILQNSSVVSSSTYLKSSKVSQQSCSDYLVGSSSDVKGGTSFNDGKRKNSKKKNLLPNQTRHSCLSSEVSHITISSGSDSGLSQKAFNCSPSISSNGASSGSLGERYSNGSGLKLNIKKDRGNANPIRGSSGWISIRAHSSDGNSREMAKRRRLSENVIIDSGGGDDPFAFDDVDQEPSNWELFGPKKKSPQKHQEKSGNGVLVASHEPDQPEDLNQSGTTSLFSAKDESSLLEDCLLASVKVLMNLANDNPSGCELIASCGGLNTMASLIMKHFPSFCFVVDNNYNTRDRASSCRDVDLDHELSSSQNSKAHQVKIKQLRDHELDFLVAILGLLVNLVEKDSLNRVRLSSARVPVDLSQNPQSEETQRDVIALLCSVFLASQGASEASGTISPDDEESLMQGAREAEMMIVEAYAALLLAFLSTESMKVRGAISSCLPNNSLKILVPALEKFVSFHLQLNMITEETHSAVTEVIEKCKLS</sequence>
<protein>
    <recommendedName>
        <fullName evidence="3">Wings apart-like protein C-terminal domain-containing protein</fullName>
    </recommendedName>
</protein>
<dbReference type="PANTHER" id="PTHR22100:SF13">
    <property type="entry name" value="WINGS APART-LIKE PROTEIN HOMOLOG"/>
    <property type="match status" value="1"/>
</dbReference>
<dbReference type="Gramene" id="OPUNC10G13000.1">
    <property type="protein sequence ID" value="OPUNC10G13000.1"/>
    <property type="gene ID" value="OPUNC10G13000"/>
</dbReference>
<dbReference type="STRING" id="4537.A0A0E0M989"/>
<dbReference type="InterPro" id="IPR039874">
    <property type="entry name" value="WAPL"/>
</dbReference>
<evidence type="ECO:0000259" key="3">
    <source>
        <dbReference type="Pfam" id="PF07814"/>
    </source>
</evidence>
<feature type="compositionally biased region" description="Basic residues" evidence="2">
    <location>
        <begin position="1"/>
        <end position="11"/>
    </location>
</feature>
<dbReference type="Proteomes" id="UP000026962">
    <property type="component" value="Chromosome 10"/>
</dbReference>
<proteinExistence type="inferred from homology"/>
<name>A0A0E0M989_ORYPU</name>
<keyword evidence="5" id="KW-1185">Reference proteome</keyword>
<dbReference type="OMA" id="DFEPSKW"/>
<dbReference type="FunFam" id="1.25.10.10:FF:000519">
    <property type="entry name" value="WAPL (Wings apart-like protein regulation of heterochromatin) protein"/>
    <property type="match status" value="1"/>
</dbReference>
<feature type="region of interest" description="Disordered" evidence="2">
    <location>
        <begin position="457"/>
        <end position="481"/>
    </location>
</feature>